<dbReference type="PROSITE" id="PS51755">
    <property type="entry name" value="OMPR_PHOB"/>
    <property type="match status" value="1"/>
</dbReference>
<feature type="repeat" description="TPR" evidence="5">
    <location>
        <begin position="800"/>
        <end position="833"/>
    </location>
</feature>
<comment type="caution">
    <text evidence="8">The sequence shown here is derived from an EMBL/GenBank/DDBJ whole genome shotgun (WGS) entry which is preliminary data.</text>
</comment>
<dbReference type="InterPro" id="IPR036388">
    <property type="entry name" value="WH-like_DNA-bd_sf"/>
</dbReference>
<feature type="DNA-binding region" description="OmpR/PhoB-type" evidence="6">
    <location>
        <begin position="14"/>
        <end position="121"/>
    </location>
</feature>
<dbReference type="PANTHER" id="PTHR35807:SF1">
    <property type="entry name" value="TRANSCRIPTIONAL REGULATOR REDD"/>
    <property type="match status" value="1"/>
</dbReference>
<keyword evidence="5" id="KW-0802">TPR repeat</keyword>
<dbReference type="SMART" id="SM01043">
    <property type="entry name" value="BTAD"/>
    <property type="match status" value="1"/>
</dbReference>
<dbReference type="GO" id="GO:0000160">
    <property type="term" value="P:phosphorelay signal transduction system"/>
    <property type="evidence" value="ECO:0007669"/>
    <property type="project" value="InterPro"/>
</dbReference>
<proteinExistence type="inferred from homology"/>
<dbReference type="Gene3D" id="1.25.40.10">
    <property type="entry name" value="Tetratricopeptide repeat domain"/>
    <property type="match status" value="2"/>
</dbReference>
<dbReference type="EMBL" id="SNWR01000001">
    <property type="protein sequence ID" value="TDO37077.1"/>
    <property type="molecule type" value="Genomic_DNA"/>
</dbReference>
<dbReference type="InterPro" id="IPR001867">
    <property type="entry name" value="OmpR/PhoB-type_DNA-bd"/>
</dbReference>
<dbReference type="Pfam" id="PF03704">
    <property type="entry name" value="BTAD"/>
    <property type="match status" value="1"/>
</dbReference>
<evidence type="ECO:0000313" key="8">
    <source>
        <dbReference type="EMBL" id="TDO37077.1"/>
    </source>
</evidence>
<gene>
    <name evidence="8" type="ORF">C8E87_0672</name>
</gene>
<dbReference type="GO" id="GO:0043531">
    <property type="term" value="F:ADP binding"/>
    <property type="evidence" value="ECO:0007669"/>
    <property type="project" value="InterPro"/>
</dbReference>
<dbReference type="InterPro" id="IPR011990">
    <property type="entry name" value="TPR-like_helical_dom_sf"/>
</dbReference>
<evidence type="ECO:0000259" key="7">
    <source>
        <dbReference type="PROSITE" id="PS51755"/>
    </source>
</evidence>
<keyword evidence="9" id="KW-1185">Reference proteome</keyword>
<dbReference type="InterPro" id="IPR019734">
    <property type="entry name" value="TPR_rpt"/>
</dbReference>
<dbReference type="OrthoDB" id="7628974at2"/>
<evidence type="ECO:0000256" key="5">
    <source>
        <dbReference type="PROSITE-ProRule" id="PRU00339"/>
    </source>
</evidence>
<protein>
    <submittedName>
        <fullName evidence="8">DNA-binding SARP family transcriptional activator</fullName>
    </submittedName>
</protein>
<dbReference type="SMART" id="SM00862">
    <property type="entry name" value="Trans_reg_C"/>
    <property type="match status" value="1"/>
</dbReference>
<dbReference type="SUPFAM" id="SSF46894">
    <property type="entry name" value="C-terminal effector domain of the bipartite response regulators"/>
    <property type="match status" value="1"/>
</dbReference>
<dbReference type="PANTHER" id="PTHR35807">
    <property type="entry name" value="TRANSCRIPTIONAL REGULATOR REDD-RELATED"/>
    <property type="match status" value="1"/>
</dbReference>
<dbReference type="InterPro" id="IPR027417">
    <property type="entry name" value="P-loop_NTPase"/>
</dbReference>
<dbReference type="SUPFAM" id="SSF52540">
    <property type="entry name" value="P-loop containing nucleoside triphosphate hydrolases"/>
    <property type="match status" value="1"/>
</dbReference>
<dbReference type="SMART" id="SM00028">
    <property type="entry name" value="TPR"/>
    <property type="match status" value="4"/>
</dbReference>
<dbReference type="PRINTS" id="PR00364">
    <property type="entry name" value="DISEASERSIST"/>
</dbReference>
<dbReference type="GO" id="GO:0006355">
    <property type="term" value="P:regulation of DNA-templated transcription"/>
    <property type="evidence" value="ECO:0007669"/>
    <property type="project" value="InterPro"/>
</dbReference>
<reference evidence="8 9" key="1">
    <citation type="submission" date="2019-03" db="EMBL/GenBank/DDBJ databases">
        <title>Sequencing the genomes of 1000 actinobacteria strains.</title>
        <authorList>
            <person name="Klenk H.-P."/>
        </authorList>
    </citation>
    <scope>NUCLEOTIDE SEQUENCE [LARGE SCALE GENOMIC DNA]</scope>
    <source>
        <strain evidence="8 9">DSM 43805</strain>
    </source>
</reference>
<dbReference type="Proteomes" id="UP000294901">
    <property type="component" value="Unassembled WGS sequence"/>
</dbReference>
<evidence type="ECO:0000256" key="6">
    <source>
        <dbReference type="PROSITE-ProRule" id="PRU01091"/>
    </source>
</evidence>
<evidence type="ECO:0000313" key="9">
    <source>
        <dbReference type="Proteomes" id="UP000294901"/>
    </source>
</evidence>
<accession>A0A4R6JMI2</accession>
<feature type="domain" description="OmpR/PhoB-type" evidence="7">
    <location>
        <begin position="14"/>
        <end position="121"/>
    </location>
</feature>
<dbReference type="Gene3D" id="1.10.10.10">
    <property type="entry name" value="Winged helix-like DNA-binding domain superfamily/Winged helix DNA-binding domain"/>
    <property type="match status" value="1"/>
</dbReference>
<keyword evidence="2" id="KW-0805">Transcription regulation</keyword>
<comment type="similarity">
    <text evidence="1">Belongs to the AfsR/DnrI/RedD regulatory family.</text>
</comment>
<dbReference type="Pfam" id="PF13424">
    <property type="entry name" value="TPR_12"/>
    <property type="match status" value="1"/>
</dbReference>
<sequence length="979" mass="105357">MTDTIPSARGGIGHVSPAIGDKLSFCFAVLGPVQVLRAGVEVDLGARQQRLILALLLANAGQPVGISTIVEVLWGERPPASAVNVVHRYVGTLRRLFEPDLPARSPGRWLLGDAAGYRMQVDPFHLDLSRWRMLADQARLDASDARWPAAMASYESALALWRGPCGGAAELAANDQLTFSAIDHECADLAREATALALRLDKTRAVLPVLRRMAEHRPLDEALQAQLVLAVSADGQQAEAIAHYQNVRRRLADELGVDPGEELREAYQQVIRQEVGTPVAPGGTGTPAPPSPSPAPRLTTVLPAQLPADLAHFTGRDEAQSRTLGLVNGHILTQASMPVLAIDGIPGIGKTSLAIHLAHQLTDAYPDGQLYVDLQGFDPEQSVLHPAEALQGFLNALGVPDADIPVSHHARSGLYRSVLSGRRILVVLDNAHSVEQVRPLLPGSPGCLALVTSRKRLTGLATAHGAHLMTLDVLSVEDARGFLASRIGAVRTSAEPAAVDEVIERCGRLPLALAVVASRALIHPNHKLNDIARELRDAQGSLDGFSTDDIDNDIRAIFSWSYRTLGAQAARMFRLLSLHPGPDTAVPAMASLAGVTLSEARLLVGELVRAGLLAERKVGRFSMHDLIRAYAQELVHRHDDEASRAEAFARLTAHYWQSAYEADRLLGPSIMLDPPEPAADVVTARLGDGIEAGSWLNAERQVLKAMVQRLIEAGDAATAWRLTVNLHFFNQREGWCHDWAATSRACLQAATAAGDDLGCAFMARSLSGAEMLLGNHESALELLDRSLQLFTAIGHCEGQALVYRNLGQVTDLQGKHQEAIGHFERAVQLMEAQGELLGQVLALGCLADAHTSLGHYDVSMDLINNALPIADALDSIHGQGFCREILAKCLQAKGDLPAARRTWDEAADIFRRSEWRMNTVSCLLHLGDTALAMGDAAGARQAWQEALDLTAHLRLPEVTELKERLGRLDLASAPVGGGR</sequence>
<dbReference type="InterPro" id="IPR051677">
    <property type="entry name" value="AfsR-DnrI-RedD_regulator"/>
</dbReference>
<organism evidence="8 9">
    <name type="scientific">Paractinoplanes brasiliensis</name>
    <dbReference type="NCBI Taxonomy" id="52695"/>
    <lineage>
        <taxon>Bacteria</taxon>
        <taxon>Bacillati</taxon>
        <taxon>Actinomycetota</taxon>
        <taxon>Actinomycetes</taxon>
        <taxon>Micromonosporales</taxon>
        <taxon>Micromonosporaceae</taxon>
        <taxon>Paractinoplanes</taxon>
    </lineage>
</organism>
<evidence type="ECO:0000256" key="2">
    <source>
        <dbReference type="ARBA" id="ARBA00023015"/>
    </source>
</evidence>
<evidence type="ECO:0000256" key="4">
    <source>
        <dbReference type="ARBA" id="ARBA00023163"/>
    </source>
</evidence>
<keyword evidence="3 6" id="KW-0238">DNA-binding</keyword>
<dbReference type="InterPro" id="IPR005158">
    <property type="entry name" value="BTAD"/>
</dbReference>
<dbReference type="InterPro" id="IPR016032">
    <property type="entry name" value="Sig_transdc_resp-reg_C-effctor"/>
</dbReference>
<evidence type="ECO:0000256" key="1">
    <source>
        <dbReference type="ARBA" id="ARBA00005820"/>
    </source>
</evidence>
<dbReference type="GO" id="GO:0003677">
    <property type="term" value="F:DNA binding"/>
    <property type="evidence" value="ECO:0007669"/>
    <property type="project" value="UniProtKB-UniRule"/>
</dbReference>
<dbReference type="PROSITE" id="PS50005">
    <property type="entry name" value="TPR"/>
    <property type="match status" value="1"/>
</dbReference>
<dbReference type="CDD" id="cd15831">
    <property type="entry name" value="BTAD"/>
    <property type="match status" value="1"/>
</dbReference>
<keyword evidence="4" id="KW-0804">Transcription</keyword>
<dbReference type="Gene3D" id="3.40.50.300">
    <property type="entry name" value="P-loop containing nucleotide triphosphate hydrolases"/>
    <property type="match status" value="1"/>
</dbReference>
<evidence type="ECO:0000256" key="3">
    <source>
        <dbReference type="ARBA" id="ARBA00023125"/>
    </source>
</evidence>
<name>A0A4R6JMI2_9ACTN</name>
<dbReference type="SUPFAM" id="SSF48452">
    <property type="entry name" value="TPR-like"/>
    <property type="match status" value="2"/>
</dbReference>
<dbReference type="AlphaFoldDB" id="A0A4R6JMI2"/>